<dbReference type="Pfam" id="PF00069">
    <property type="entry name" value="Pkinase"/>
    <property type="match status" value="1"/>
</dbReference>
<dbReference type="PROSITE" id="PS00108">
    <property type="entry name" value="PROTEIN_KINASE_ST"/>
    <property type="match status" value="1"/>
</dbReference>
<dbReference type="EMBL" id="LATX01002151">
    <property type="protein sequence ID" value="KTB33635.1"/>
    <property type="molecule type" value="Genomic_DNA"/>
</dbReference>
<evidence type="ECO:0000256" key="1">
    <source>
        <dbReference type="SAM" id="MobiDB-lite"/>
    </source>
</evidence>
<dbReference type="PROSITE" id="PS50011">
    <property type="entry name" value="PROTEIN_KINASE_DOM"/>
    <property type="match status" value="2"/>
</dbReference>
<feature type="region of interest" description="Disordered" evidence="1">
    <location>
        <begin position="442"/>
        <end position="564"/>
    </location>
</feature>
<dbReference type="SMART" id="SM00220">
    <property type="entry name" value="S_TKc"/>
    <property type="match status" value="2"/>
</dbReference>
<feature type="region of interest" description="Disordered" evidence="1">
    <location>
        <begin position="869"/>
        <end position="890"/>
    </location>
</feature>
<dbReference type="Gene3D" id="1.10.510.10">
    <property type="entry name" value="Transferase(Phosphotransferase) domain 1"/>
    <property type="match status" value="2"/>
</dbReference>
<dbReference type="InterPro" id="IPR001245">
    <property type="entry name" value="Ser-Thr/Tyr_kinase_cat_dom"/>
</dbReference>
<accession>A0A0W0FBF0</accession>
<reference evidence="3 4" key="1">
    <citation type="submission" date="2015-12" db="EMBL/GenBank/DDBJ databases">
        <title>Draft genome sequence of Moniliophthora roreri, the causal agent of frosty pod rot of cacao.</title>
        <authorList>
            <person name="Aime M.C."/>
            <person name="Diaz-Valderrama J.R."/>
            <person name="Kijpornyongpan T."/>
            <person name="Phillips-Mora W."/>
        </authorList>
    </citation>
    <scope>NUCLEOTIDE SEQUENCE [LARGE SCALE GENOMIC DNA]</scope>
    <source>
        <strain evidence="3 4">MCA 2952</strain>
    </source>
</reference>
<dbReference type="InterPro" id="IPR051681">
    <property type="entry name" value="Ser/Thr_Kinases-Pseudokinases"/>
</dbReference>
<dbReference type="PANTHER" id="PTHR44329">
    <property type="entry name" value="SERINE/THREONINE-PROTEIN KINASE TNNI3K-RELATED"/>
    <property type="match status" value="1"/>
</dbReference>
<sequence length="941" mass="104632">MSFNIRARFHSIVHYVSRNGKELPNPEAVRQEIKDIGDLRVILANKDPLRVLLLLDASQIPIVVQLLQTEAQTAEGAKYRKLCVKCMQKLVKKHHILPPSLFVKNVVRQGDHPICGGGFSDIWKGKMAGEHVCLKVLRMHILGDSFQRQKVLKKFCEEALLWTQLNHANIVPLFGVNTALFSPGFCLISPWYSNENIISYLKKNPEHDRLSAIYDIAAGLAYLHSHVPAIVHGDIKGANILVDNDLCCRLADFGLAAMTSESEQLFSSTTTGGPKGSFRWMAPELFKTGDESPHFKGSSKSSRDMYAYGCTVLEIITGKAPFPNLLDPQVMLLVLSGKRPERPVDGWCPDNIWDVIERCWHTNPAHRPSAAVIHVFLEQLLASRQANDIDVDQMFLPQWDLVSEEEESPVSPFDSGPSFEDYRFYQEKTSIQASGSLPWVDMTATSHTGDDERGISLPTSTPGHTPESGASFGLVSPNPSEDPPPAYGEIGTEEPGSGNLQRWQSDQKVDPDAQTAPTPNPEGSMVSRPDDERARTRAASDNRQAIQSRPELPSYSSQPAREEPQDYRGWLSKVVQPLDEFIDPVDNPRDHYYDLQMITEDASGAVFSARVNMESNSRLRLSSRVAKQKLVAIKCIPVTPSWSGMLEQLRNELRVLEGISHSNIQRIDALYVDSSEDCLWVRRELMTYRLSDVVEFIEKHLLIGEVLIATLIKDLLRAMVFLRSHDIAHCNIRPESLWLNSDGVLKLGSFSGSKKAAVATALTLPVSGIDSREYWQAPETAGSFGHYDPFKADVWSLGAVSWVLVRKNPSFYSVRLQGFLQLCWENPETRPDVNTLTKHHFCSLYSSSAFRRGNLMRLLDSTLASRKSSHDHATGANASAIPPPITTSRSLPIVPTQTGTLPTLTISPVDTPFDAELSPESTMLNPRVPLRHTVSASASPI</sequence>
<feature type="domain" description="Protein kinase" evidence="2">
    <location>
        <begin position="592"/>
        <end position="842"/>
    </location>
</feature>
<dbReference type="CDD" id="cd00180">
    <property type="entry name" value="PKc"/>
    <property type="match status" value="1"/>
</dbReference>
<evidence type="ECO:0000313" key="3">
    <source>
        <dbReference type="EMBL" id="KTB33635.1"/>
    </source>
</evidence>
<dbReference type="SUPFAM" id="SSF56112">
    <property type="entry name" value="Protein kinase-like (PK-like)"/>
    <property type="match status" value="2"/>
</dbReference>
<dbReference type="Gene3D" id="3.30.200.20">
    <property type="entry name" value="Phosphorylase Kinase, domain 1"/>
    <property type="match status" value="1"/>
</dbReference>
<proteinExistence type="predicted"/>
<organism evidence="3 4">
    <name type="scientific">Moniliophthora roreri</name>
    <name type="common">Frosty pod rot fungus</name>
    <name type="synonym">Monilia roreri</name>
    <dbReference type="NCBI Taxonomy" id="221103"/>
    <lineage>
        <taxon>Eukaryota</taxon>
        <taxon>Fungi</taxon>
        <taxon>Dikarya</taxon>
        <taxon>Basidiomycota</taxon>
        <taxon>Agaricomycotina</taxon>
        <taxon>Agaricomycetes</taxon>
        <taxon>Agaricomycetidae</taxon>
        <taxon>Agaricales</taxon>
        <taxon>Marasmiineae</taxon>
        <taxon>Marasmiaceae</taxon>
        <taxon>Moniliophthora</taxon>
    </lineage>
</organism>
<protein>
    <recommendedName>
        <fullName evidence="2">Protein kinase domain-containing protein</fullName>
    </recommendedName>
</protein>
<dbReference type="InterPro" id="IPR000719">
    <property type="entry name" value="Prot_kinase_dom"/>
</dbReference>
<gene>
    <name evidence="3" type="ORF">WG66_13785</name>
</gene>
<comment type="caution">
    <text evidence="3">The sequence shown here is derived from an EMBL/GenBank/DDBJ whole genome shotgun (WGS) entry which is preliminary data.</text>
</comment>
<evidence type="ECO:0000313" key="4">
    <source>
        <dbReference type="Proteomes" id="UP000054988"/>
    </source>
</evidence>
<dbReference type="InterPro" id="IPR008271">
    <property type="entry name" value="Ser/Thr_kinase_AS"/>
</dbReference>
<dbReference type="Pfam" id="PF07714">
    <property type="entry name" value="PK_Tyr_Ser-Thr"/>
    <property type="match status" value="1"/>
</dbReference>
<feature type="domain" description="Protein kinase" evidence="2">
    <location>
        <begin position="108"/>
        <end position="377"/>
    </location>
</feature>
<dbReference type="InterPro" id="IPR011009">
    <property type="entry name" value="Kinase-like_dom_sf"/>
</dbReference>
<dbReference type="eggNOG" id="KOG0577">
    <property type="taxonomic scope" value="Eukaryota"/>
</dbReference>
<dbReference type="Proteomes" id="UP000054988">
    <property type="component" value="Unassembled WGS sequence"/>
</dbReference>
<dbReference type="AlphaFoldDB" id="A0A0W0FBF0"/>
<evidence type="ECO:0000259" key="2">
    <source>
        <dbReference type="PROSITE" id="PS50011"/>
    </source>
</evidence>
<dbReference type="GO" id="GO:0004674">
    <property type="term" value="F:protein serine/threonine kinase activity"/>
    <property type="evidence" value="ECO:0007669"/>
    <property type="project" value="TreeGrafter"/>
</dbReference>
<feature type="compositionally biased region" description="Basic and acidic residues" evidence="1">
    <location>
        <begin position="528"/>
        <end position="540"/>
    </location>
</feature>
<name>A0A0W0FBF0_MONRR</name>
<dbReference type="eggNOG" id="KOG0192">
    <property type="taxonomic scope" value="Eukaryota"/>
</dbReference>
<dbReference type="GO" id="GO:0005524">
    <property type="term" value="F:ATP binding"/>
    <property type="evidence" value="ECO:0007669"/>
    <property type="project" value="UniProtKB-KW"/>
</dbReference>